<dbReference type="Proteomes" id="UP000037505">
    <property type="component" value="Unassembled WGS sequence"/>
</dbReference>
<protein>
    <submittedName>
        <fullName evidence="2">Uncharacterized protein</fullName>
    </submittedName>
</protein>
<dbReference type="RefSeq" id="XP_015411104.1">
    <property type="nucleotide sequence ID" value="XM_015546658.1"/>
</dbReference>
<name>A0A0L1JEM6_ASPN3</name>
<dbReference type="GeneID" id="26803205"/>
<dbReference type="EMBL" id="JNOM01000018">
    <property type="protein sequence ID" value="KNG90181.1"/>
    <property type="molecule type" value="Genomic_DNA"/>
</dbReference>
<evidence type="ECO:0000313" key="2">
    <source>
        <dbReference type="EMBL" id="KNG90181.1"/>
    </source>
</evidence>
<evidence type="ECO:0000313" key="3">
    <source>
        <dbReference type="Proteomes" id="UP000037505"/>
    </source>
</evidence>
<dbReference type="OrthoDB" id="4167490at2759"/>
<reference evidence="2 3" key="1">
    <citation type="submission" date="2014-06" db="EMBL/GenBank/DDBJ databases">
        <title>The Genome of the Aflatoxigenic Filamentous Fungus Aspergillus nomius.</title>
        <authorList>
            <person name="Moore M.G."/>
            <person name="Shannon B.M."/>
            <person name="Brian M.M."/>
        </authorList>
    </citation>
    <scope>NUCLEOTIDE SEQUENCE [LARGE SCALE GENOMIC DNA]</scope>
    <source>
        <strain evidence="2 3">NRRL 13137</strain>
    </source>
</reference>
<dbReference type="STRING" id="1509407.A0A0L1JEM6"/>
<sequence length="480" mass="53953">MATNHPLRAAGHAHADPSARPQKKTPCSQRRCRTTAPQALKRRGGRRLLSLGERYSLSSQSQALKRARHLIAKPPKQPRKHLSRLETLPVELIEKIFLHSLNVNLPRASASLAATVSSERIYRALILLAFWNDVPSATGPFDAVSATEIAKILRPLDYIPLDLSERGALQSAILRCKWCTVQRLQSRFPDLMGLSIQRYWFSAGISMAADQEEKLRRFLAREDDEDETRRFEGTDKDNNHYTLSVSPLVSVTVTCHETETAQTHRILGITEFPERLLRGGNGFTPATIAYLETLRLASGFNTAELMETHVTLSRDALQKGIHAALVEHNAEALTSLLKIDEYHFRCRNTNVTATNSVPYMIPAEHFRTAVRVARNEPALFQLLVRACAESVPADDSVITQWAMDLDDSFGRWLLDLMLQLPQRIETANANPAEGAVFYLGRANGQVELARRYLNEVLGVEELGSWMEETSHDFESQWKAL</sequence>
<gene>
    <name evidence="2" type="ORF">ANOM_001401</name>
</gene>
<proteinExistence type="predicted"/>
<feature type="region of interest" description="Disordered" evidence="1">
    <location>
        <begin position="1"/>
        <end position="38"/>
    </location>
</feature>
<evidence type="ECO:0000256" key="1">
    <source>
        <dbReference type="SAM" id="MobiDB-lite"/>
    </source>
</evidence>
<accession>A0A0L1JEM6</accession>
<keyword evidence="3" id="KW-1185">Reference proteome</keyword>
<comment type="caution">
    <text evidence="2">The sequence shown here is derived from an EMBL/GenBank/DDBJ whole genome shotgun (WGS) entry which is preliminary data.</text>
</comment>
<organism evidence="2 3">
    <name type="scientific">Aspergillus nomiae NRRL (strain ATCC 15546 / NRRL 13137 / CBS 260.88 / M93)</name>
    <dbReference type="NCBI Taxonomy" id="1509407"/>
    <lineage>
        <taxon>Eukaryota</taxon>
        <taxon>Fungi</taxon>
        <taxon>Dikarya</taxon>
        <taxon>Ascomycota</taxon>
        <taxon>Pezizomycotina</taxon>
        <taxon>Eurotiomycetes</taxon>
        <taxon>Eurotiomycetidae</taxon>
        <taxon>Eurotiales</taxon>
        <taxon>Aspergillaceae</taxon>
        <taxon>Aspergillus</taxon>
        <taxon>Aspergillus subgen. Circumdati</taxon>
    </lineage>
</organism>
<dbReference type="AlphaFoldDB" id="A0A0L1JEM6"/>